<dbReference type="RefSeq" id="WP_210117703.1">
    <property type="nucleotide sequence ID" value="NZ_CP054257.1"/>
</dbReference>
<evidence type="ECO:0000256" key="4">
    <source>
        <dbReference type="ARBA" id="ARBA00022452"/>
    </source>
</evidence>
<evidence type="ECO:0000313" key="11">
    <source>
        <dbReference type="Proteomes" id="UP000671995"/>
    </source>
</evidence>
<dbReference type="EMBL" id="CP054257">
    <property type="protein sequence ID" value="QTQ10909.1"/>
    <property type="molecule type" value="Genomic_DNA"/>
</dbReference>
<name>A0A975EXM8_9SPIR</name>
<evidence type="ECO:0000313" key="10">
    <source>
        <dbReference type="EMBL" id="QTQ10909.1"/>
    </source>
</evidence>
<dbReference type="InterPro" id="IPR003423">
    <property type="entry name" value="OMP_efflux"/>
</dbReference>
<sequence length="472" mass="52757">MSMAIKKSGKGFLLCGILPAAVLILSLFPAAAQSAVKEAKTQPVILTIEQAVDYANKNSRTLKSAKIDLEMSERASKYSWNVFLPALTASGTASRANDYVPGAGDIIANAIYHVPIPSSYESEKDRWTGIGNISVSLNLSLALIQRIRAAHANFESGKITWTQASKQNELNIRKLFYALLLQQENLKVQETSLKNARQRALQAEVNYKNGMVPELSMLQAQVTYENQRPNVDKERQALSQQLDSFAFLLGMPVGTKIELVGEITPKFINIDAEEVYSKYGMNNLDVLNIKRNIDVLKLNLNALNLSSFTPALSLSWNYQPLLMTGGKWTDSDSRYDNGNFSITLAWTISDILPFSANRQSAKDIEDNIRKLEVSLDTLIQNNELTVRKTADSLAQAKEAIESNERNIKLAQRSYDMTAIAYRNGTTELLDLRDAETQLNQAKLGMLNEQYNYISYQLDLEYILNTQFTGEIK</sequence>
<reference evidence="10" key="2">
    <citation type="journal article" date="2021" name="Microbiol. Resour. Announc.">
        <title>Complete Genome Sequences of Three Human Oral Treponema parvum Isolates.</title>
        <authorList>
            <person name="Zeng H."/>
            <person name="Watt R.M."/>
        </authorList>
    </citation>
    <scope>NUCLEOTIDE SEQUENCE</scope>
    <source>
        <strain evidence="10">ATCC 700773</strain>
    </source>
</reference>
<dbReference type="PANTHER" id="PTHR30026:SF20">
    <property type="entry name" value="OUTER MEMBRANE PROTEIN TOLC"/>
    <property type="match status" value="1"/>
</dbReference>
<evidence type="ECO:0000256" key="9">
    <source>
        <dbReference type="SAM" id="SignalP"/>
    </source>
</evidence>
<comment type="subcellular location">
    <subcellularLocation>
        <location evidence="1">Cell outer membrane</location>
    </subcellularLocation>
</comment>
<dbReference type="InterPro" id="IPR051906">
    <property type="entry name" value="TolC-like"/>
</dbReference>
<feature type="coiled-coil region" evidence="8">
    <location>
        <begin position="361"/>
        <end position="413"/>
    </location>
</feature>
<dbReference type="Pfam" id="PF02321">
    <property type="entry name" value="OEP"/>
    <property type="match status" value="2"/>
</dbReference>
<comment type="similarity">
    <text evidence="2">Belongs to the outer membrane factor (OMF) (TC 1.B.17) family.</text>
</comment>
<dbReference type="Gene3D" id="1.20.1600.10">
    <property type="entry name" value="Outer membrane efflux proteins (OEP)"/>
    <property type="match status" value="1"/>
</dbReference>
<protein>
    <submittedName>
        <fullName evidence="10">TolC family protein</fullName>
    </submittedName>
</protein>
<keyword evidence="7" id="KW-0998">Cell outer membrane</keyword>
<organism evidence="10 11">
    <name type="scientific">Treponema parvum</name>
    <dbReference type="NCBI Taxonomy" id="138851"/>
    <lineage>
        <taxon>Bacteria</taxon>
        <taxon>Pseudomonadati</taxon>
        <taxon>Spirochaetota</taxon>
        <taxon>Spirochaetia</taxon>
        <taxon>Spirochaetales</taxon>
        <taxon>Treponemataceae</taxon>
        <taxon>Treponema</taxon>
    </lineage>
</organism>
<gene>
    <name evidence="10" type="ORF">HRI96_01085</name>
</gene>
<reference evidence="10" key="1">
    <citation type="submission" date="2020-05" db="EMBL/GenBank/DDBJ databases">
        <authorList>
            <person name="Zeng H."/>
            <person name="Chan Y.K."/>
            <person name="Watt R.M."/>
        </authorList>
    </citation>
    <scope>NUCLEOTIDE SEQUENCE</scope>
    <source>
        <strain evidence="10">ATCC 700773</strain>
    </source>
</reference>
<proteinExistence type="inferred from homology"/>
<feature type="chain" id="PRO_5037423016" evidence="9">
    <location>
        <begin position="35"/>
        <end position="472"/>
    </location>
</feature>
<evidence type="ECO:0000256" key="7">
    <source>
        <dbReference type="ARBA" id="ARBA00023237"/>
    </source>
</evidence>
<dbReference type="GO" id="GO:0009279">
    <property type="term" value="C:cell outer membrane"/>
    <property type="evidence" value="ECO:0007669"/>
    <property type="project" value="UniProtKB-SubCell"/>
</dbReference>
<dbReference type="GO" id="GO:0015288">
    <property type="term" value="F:porin activity"/>
    <property type="evidence" value="ECO:0007669"/>
    <property type="project" value="TreeGrafter"/>
</dbReference>
<keyword evidence="6" id="KW-0472">Membrane</keyword>
<evidence type="ECO:0000256" key="8">
    <source>
        <dbReference type="SAM" id="Coils"/>
    </source>
</evidence>
<keyword evidence="9" id="KW-0732">Signal</keyword>
<evidence type="ECO:0000256" key="3">
    <source>
        <dbReference type="ARBA" id="ARBA00022448"/>
    </source>
</evidence>
<dbReference type="SUPFAM" id="SSF56954">
    <property type="entry name" value="Outer membrane efflux proteins (OEP)"/>
    <property type="match status" value="1"/>
</dbReference>
<dbReference type="GO" id="GO:1990281">
    <property type="term" value="C:efflux pump complex"/>
    <property type="evidence" value="ECO:0007669"/>
    <property type="project" value="TreeGrafter"/>
</dbReference>
<dbReference type="PANTHER" id="PTHR30026">
    <property type="entry name" value="OUTER MEMBRANE PROTEIN TOLC"/>
    <property type="match status" value="1"/>
</dbReference>
<dbReference type="AlphaFoldDB" id="A0A975EXM8"/>
<feature type="signal peptide" evidence="9">
    <location>
        <begin position="1"/>
        <end position="34"/>
    </location>
</feature>
<evidence type="ECO:0000256" key="2">
    <source>
        <dbReference type="ARBA" id="ARBA00007613"/>
    </source>
</evidence>
<evidence type="ECO:0000256" key="6">
    <source>
        <dbReference type="ARBA" id="ARBA00023136"/>
    </source>
</evidence>
<dbReference type="GO" id="GO:0015562">
    <property type="term" value="F:efflux transmembrane transporter activity"/>
    <property type="evidence" value="ECO:0007669"/>
    <property type="project" value="InterPro"/>
</dbReference>
<keyword evidence="8" id="KW-0175">Coiled coil</keyword>
<accession>A0A975EXM8</accession>
<keyword evidence="4" id="KW-1134">Transmembrane beta strand</keyword>
<evidence type="ECO:0000256" key="5">
    <source>
        <dbReference type="ARBA" id="ARBA00022692"/>
    </source>
</evidence>
<dbReference type="Proteomes" id="UP000671995">
    <property type="component" value="Chromosome"/>
</dbReference>
<keyword evidence="3" id="KW-0813">Transport</keyword>
<evidence type="ECO:0000256" key="1">
    <source>
        <dbReference type="ARBA" id="ARBA00004442"/>
    </source>
</evidence>
<keyword evidence="5" id="KW-0812">Transmembrane</keyword>